<dbReference type="EMBL" id="JADBJN010000001">
    <property type="protein sequence ID" value="KAG5680441.1"/>
    <property type="molecule type" value="Genomic_DNA"/>
</dbReference>
<dbReference type="Proteomes" id="UP001107558">
    <property type="component" value="Chromosome 1"/>
</dbReference>
<dbReference type="InterPro" id="IPR048348">
    <property type="entry name" value="CCDC22_CC"/>
</dbReference>
<evidence type="ECO:0000313" key="6">
    <source>
        <dbReference type="EMBL" id="KAG5680441.1"/>
    </source>
</evidence>
<dbReference type="Pfam" id="PF05667">
    <property type="entry name" value="CCDC22_CC"/>
    <property type="match status" value="1"/>
</dbReference>
<dbReference type="AlphaFoldDB" id="A0A9J6CE38"/>
<organism evidence="6 7">
    <name type="scientific">Polypedilum vanderplanki</name>
    <name type="common">Sleeping chironomid midge</name>
    <dbReference type="NCBI Taxonomy" id="319348"/>
    <lineage>
        <taxon>Eukaryota</taxon>
        <taxon>Metazoa</taxon>
        <taxon>Ecdysozoa</taxon>
        <taxon>Arthropoda</taxon>
        <taxon>Hexapoda</taxon>
        <taxon>Insecta</taxon>
        <taxon>Pterygota</taxon>
        <taxon>Neoptera</taxon>
        <taxon>Endopterygota</taxon>
        <taxon>Diptera</taxon>
        <taxon>Nematocera</taxon>
        <taxon>Chironomoidea</taxon>
        <taxon>Chironomidae</taxon>
        <taxon>Chironominae</taxon>
        <taxon>Polypedilum</taxon>
        <taxon>Polypedilum</taxon>
    </lineage>
</organism>
<reference evidence="6" key="1">
    <citation type="submission" date="2021-03" db="EMBL/GenBank/DDBJ databases">
        <title>Chromosome level genome of the anhydrobiotic midge Polypedilum vanderplanki.</title>
        <authorList>
            <person name="Yoshida Y."/>
            <person name="Kikawada T."/>
            <person name="Gusev O."/>
        </authorList>
    </citation>
    <scope>NUCLEOTIDE SEQUENCE</scope>
    <source>
        <strain evidence="6">NIAS01</strain>
        <tissue evidence="6">Whole body or cell culture</tissue>
    </source>
</reference>
<feature type="domain" description="CCDC22 coiled-coil" evidence="4">
    <location>
        <begin position="166"/>
        <end position="533"/>
    </location>
</feature>
<gene>
    <name evidence="6" type="ORF">PVAND_009949</name>
</gene>
<feature type="coiled-coil region" evidence="3">
    <location>
        <begin position="269"/>
        <end position="355"/>
    </location>
</feature>
<dbReference type="OrthoDB" id="10266736at2759"/>
<dbReference type="InterPro" id="IPR008530">
    <property type="entry name" value="CCDC22"/>
</dbReference>
<protein>
    <recommendedName>
        <fullName evidence="2">Coiled-coil domain-containing protein 22 homolog</fullName>
    </recommendedName>
</protein>
<name>A0A9J6CE38_POLVA</name>
<dbReference type="GO" id="GO:0097602">
    <property type="term" value="F:cullin family protein binding"/>
    <property type="evidence" value="ECO:0007669"/>
    <property type="project" value="TreeGrafter"/>
</dbReference>
<comment type="similarity">
    <text evidence="1">Belongs to the CCDC22 family.</text>
</comment>
<evidence type="ECO:0000256" key="1">
    <source>
        <dbReference type="ARBA" id="ARBA00006438"/>
    </source>
</evidence>
<keyword evidence="7" id="KW-1185">Reference proteome</keyword>
<proteinExistence type="inferred from homology"/>
<comment type="caution">
    <text evidence="6">The sequence shown here is derived from an EMBL/GenBank/DDBJ whole genome shotgun (WGS) entry which is preliminary data.</text>
</comment>
<dbReference type="Pfam" id="PF21674">
    <property type="entry name" value="CCDC22_N"/>
    <property type="match status" value="1"/>
</dbReference>
<dbReference type="InterPro" id="IPR048349">
    <property type="entry name" value="CCDC22_N"/>
</dbReference>
<dbReference type="PANTHER" id="PTHR15668">
    <property type="entry name" value="JM1 PROTEIN"/>
    <property type="match status" value="1"/>
</dbReference>
<evidence type="ECO:0000256" key="2">
    <source>
        <dbReference type="ARBA" id="ARBA00017553"/>
    </source>
</evidence>
<evidence type="ECO:0000259" key="4">
    <source>
        <dbReference type="Pfam" id="PF05667"/>
    </source>
</evidence>
<sequence length="555" mass="64207">MDEVDSIILETLREIGCELEEDVKLKNLSPEDVFKSISTLCKIISPESEIPKILPVQMAQRFSAASQLVDCCKRLGFNGDFGYQTILYSNINELRRVFMWLIENLPKSEDKTDSFQPRTVSKAKNIENQIARSLAIDLRQPWVLGFLQSPSNLQFTPIELERPRSTKKSEKFLIEYEEKFLKTIFHQTSSIIPSIIATHDIDLMKKNIPASESSEISKKLRSSMIRSTQSLNLMSASSKSTLSSMSNLAISEKIPEITQNMQLIQKSRVEILTEKVESLKEQIDEQEDIFKHLTFNKEEILKNIATEKENLERAKKNGKLKMQIAILLDNPEESIEKLQNTLEIAKQKRQTLNAKFESHKIPLEQQLEAFSSTNSVKLEKIKNIRETVKSMRQSMREIQEDIKQKVQLQQHLIEELNKMKRTTERSAYTSRIADIINSIKKQNYDINQVLIDTRALQKAINNIEGQLQRQFILTEELVWTKTAKQDEYSKKAYKLLISLHTEFSELIALIENTGSIQREIREIEDQIDNERQQNVQQKIDQITKDIQMIESSGSK</sequence>
<evidence type="ECO:0000259" key="5">
    <source>
        <dbReference type="Pfam" id="PF21674"/>
    </source>
</evidence>
<evidence type="ECO:0000313" key="7">
    <source>
        <dbReference type="Proteomes" id="UP001107558"/>
    </source>
</evidence>
<feature type="coiled-coil region" evidence="3">
    <location>
        <begin position="513"/>
        <end position="540"/>
    </location>
</feature>
<accession>A0A9J6CE38</accession>
<keyword evidence="3" id="KW-0175">Coiled coil</keyword>
<dbReference type="GO" id="GO:2000060">
    <property type="term" value="P:positive regulation of ubiquitin-dependent protein catabolic process"/>
    <property type="evidence" value="ECO:0007669"/>
    <property type="project" value="TreeGrafter"/>
</dbReference>
<feature type="domain" description="CCDC22 N-terminal" evidence="5">
    <location>
        <begin position="1"/>
        <end position="106"/>
    </location>
</feature>
<dbReference type="PANTHER" id="PTHR15668:SF4">
    <property type="entry name" value="COILED-COIL DOMAIN-CONTAINING PROTEIN 22"/>
    <property type="match status" value="1"/>
</dbReference>
<evidence type="ECO:0000256" key="3">
    <source>
        <dbReference type="SAM" id="Coils"/>
    </source>
</evidence>